<dbReference type="PANTHER" id="PTHR35984:SF1">
    <property type="entry name" value="PERIPLASMIC SERINE PROTEASE"/>
    <property type="match status" value="1"/>
</dbReference>
<dbReference type="PANTHER" id="PTHR35984">
    <property type="entry name" value="PERIPLASMIC SERINE PROTEASE"/>
    <property type="match status" value="1"/>
</dbReference>
<dbReference type="GO" id="GO:0016020">
    <property type="term" value="C:membrane"/>
    <property type="evidence" value="ECO:0007669"/>
    <property type="project" value="InterPro"/>
</dbReference>
<evidence type="ECO:0000256" key="1">
    <source>
        <dbReference type="SAM" id="Coils"/>
    </source>
</evidence>
<name>A0A6C0EBJ6_9ZZZZ</name>
<evidence type="ECO:0000313" key="2">
    <source>
        <dbReference type="EMBL" id="QHT26454.1"/>
    </source>
</evidence>
<dbReference type="Pfam" id="PF01972">
    <property type="entry name" value="SDH_protease"/>
    <property type="match status" value="1"/>
</dbReference>
<feature type="coiled-coil region" evidence="1">
    <location>
        <begin position="31"/>
        <end position="58"/>
    </location>
</feature>
<organism evidence="2">
    <name type="scientific">viral metagenome</name>
    <dbReference type="NCBI Taxonomy" id="1070528"/>
    <lineage>
        <taxon>unclassified sequences</taxon>
        <taxon>metagenomes</taxon>
        <taxon>organismal metagenomes</taxon>
    </lineage>
</organism>
<proteinExistence type="predicted"/>
<dbReference type="InterPro" id="IPR002825">
    <property type="entry name" value="Pept_S49_ser-pept_pro"/>
</dbReference>
<dbReference type="AlphaFoldDB" id="A0A6C0EBJ6"/>
<protein>
    <recommendedName>
        <fullName evidence="3">Serine dehydrogenase proteinase</fullName>
    </recommendedName>
</protein>
<accession>A0A6C0EBJ6</accession>
<evidence type="ECO:0008006" key="3">
    <source>
        <dbReference type="Google" id="ProtNLM"/>
    </source>
</evidence>
<keyword evidence="1" id="KW-0175">Coiled coil</keyword>
<dbReference type="SUPFAM" id="SSF52096">
    <property type="entry name" value="ClpP/crotonase"/>
    <property type="match status" value="1"/>
</dbReference>
<dbReference type="InterPro" id="IPR029045">
    <property type="entry name" value="ClpP/crotonase-like_dom_sf"/>
</dbReference>
<reference evidence="2" key="1">
    <citation type="journal article" date="2020" name="Nature">
        <title>Giant virus diversity and host interactions through global metagenomics.</title>
        <authorList>
            <person name="Schulz F."/>
            <person name="Roux S."/>
            <person name="Paez-Espino D."/>
            <person name="Jungbluth S."/>
            <person name="Walsh D.A."/>
            <person name="Denef V.J."/>
            <person name="McMahon K.D."/>
            <person name="Konstantinidis K.T."/>
            <person name="Eloe-Fadrosh E.A."/>
            <person name="Kyrpides N.C."/>
            <person name="Woyke T."/>
        </authorList>
    </citation>
    <scope>NUCLEOTIDE SEQUENCE</scope>
    <source>
        <strain evidence="2">GVMAG-M-3300023179-27</strain>
    </source>
</reference>
<sequence length="281" mass="32488">MNNISNWLDNHKATKTTLCVAAGFIIADITISTLYELYKKIEEKKQECENKKKNKITIPIIHNPRKKSLFDSLFNTNEDCINDETVRTVKSKLSETENKNLEFIIHTDGGDMCSIKQICDSVIMYKRNNPSAKLTIIVPYKAFSAGTMLLLLADELIFSNYTHLSPFDIQVNKYFTPQDYEKLMVLKQEKCKDASVLYNQVCKRAQDTFNAMLDKYIKYSPKFDTDEKRDKIKKLSKGDMLHSHLLSIDELDEYGITPDKILDTVELLTLKKKYFNNHNVA</sequence>
<dbReference type="Gene3D" id="3.90.226.10">
    <property type="entry name" value="2-enoyl-CoA Hydratase, Chain A, domain 1"/>
    <property type="match status" value="1"/>
</dbReference>
<dbReference type="EMBL" id="MN739790">
    <property type="protein sequence ID" value="QHT26454.1"/>
    <property type="molecule type" value="Genomic_DNA"/>
</dbReference>